<accession>A0A6J8F163</accession>
<dbReference type="InterPro" id="IPR007110">
    <property type="entry name" value="Ig-like_dom"/>
</dbReference>
<evidence type="ECO:0000256" key="3">
    <source>
        <dbReference type="SAM" id="SignalP"/>
    </source>
</evidence>
<dbReference type="SMART" id="SM00408">
    <property type="entry name" value="IGc2"/>
    <property type="match status" value="1"/>
</dbReference>
<dbReference type="GO" id="GO:0007156">
    <property type="term" value="P:homophilic cell adhesion via plasma membrane adhesion molecules"/>
    <property type="evidence" value="ECO:0007669"/>
    <property type="project" value="TreeGrafter"/>
</dbReference>
<name>A0A6J8F163_MYTCO</name>
<organism evidence="5 6">
    <name type="scientific">Mytilus coruscus</name>
    <name type="common">Sea mussel</name>
    <dbReference type="NCBI Taxonomy" id="42192"/>
    <lineage>
        <taxon>Eukaryota</taxon>
        <taxon>Metazoa</taxon>
        <taxon>Spiralia</taxon>
        <taxon>Lophotrochozoa</taxon>
        <taxon>Mollusca</taxon>
        <taxon>Bivalvia</taxon>
        <taxon>Autobranchia</taxon>
        <taxon>Pteriomorphia</taxon>
        <taxon>Mytilida</taxon>
        <taxon>Mytiloidea</taxon>
        <taxon>Mytilidae</taxon>
        <taxon>Mytilinae</taxon>
        <taxon>Mytilus</taxon>
    </lineage>
</organism>
<reference evidence="5 6" key="1">
    <citation type="submission" date="2020-06" db="EMBL/GenBank/DDBJ databases">
        <authorList>
            <person name="Li R."/>
            <person name="Bekaert M."/>
        </authorList>
    </citation>
    <scope>NUCLEOTIDE SEQUENCE [LARGE SCALE GENOMIC DNA]</scope>
    <source>
        <strain evidence="6">wild</strain>
    </source>
</reference>
<evidence type="ECO:0000313" key="5">
    <source>
        <dbReference type="EMBL" id="CAC5425261.1"/>
    </source>
</evidence>
<protein>
    <recommendedName>
        <fullName evidence="4">Ig-like domain-containing protein</fullName>
    </recommendedName>
</protein>
<dbReference type="Proteomes" id="UP000507470">
    <property type="component" value="Unassembled WGS sequence"/>
</dbReference>
<proteinExistence type="predicted"/>
<dbReference type="Pfam" id="PF13927">
    <property type="entry name" value="Ig_3"/>
    <property type="match status" value="1"/>
</dbReference>
<dbReference type="InterPro" id="IPR036179">
    <property type="entry name" value="Ig-like_dom_sf"/>
</dbReference>
<keyword evidence="1 3" id="KW-0732">Signal</keyword>
<feature type="domain" description="Ig-like" evidence="4">
    <location>
        <begin position="145"/>
        <end position="226"/>
    </location>
</feature>
<dbReference type="InterPro" id="IPR003599">
    <property type="entry name" value="Ig_sub"/>
</dbReference>
<dbReference type="Pfam" id="PF07679">
    <property type="entry name" value="I-set"/>
    <property type="match status" value="1"/>
</dbReference>
<evidence type="ECO:0000313" key="6">
    <source>
        <dbReference type="Proteomes" id="UP000507470"/>
    </source>
</evidence>
<dbReference type="SUPFAM" id="SSF48726">
    <property type="entry name" value="Immunoglobulin"/>
    <property type="match status" value="2"/>
</dbReference>
<dbReference type="SMART" id="SM00409">
    <property type="entry name" value="IG"/>
    <property type="match status" value="2"/>
</dbReference>
<dbReference type="InterPro" id="IPR050958">
    <property type="entry name" value="Cell_Adh-Cytoskel_Orgn"/>
</dbReference>
<dbReference type="Gene3D" id="2.60.40.10">
    <property type="entry name" value="Immunoglobulins"/>
    <property type="match status" value="2"/>
</dbReference>
<dbReference type="PANTHER" id="PTHR45080">
    <property type="entry name" value="CONTACTIN 5"/>
    <property type="match status" value="1"/>
</dbReference>
<dbReference type="EMBL" id="CACVKT020010231">
    <property type="protein sequence ID" value="CAC5425261.1"/>
    <property type="molecule type" value="Genomic_DNA"/>
</dbReference>
<evidence type="ECO:0000256" key="2">
    <source>
        <dbReference type="ARBA" id="ARBA00023157"/>
    </source>
</evidence>
<dbReference type="InterPro" id="IPR013098">
    <property type="entry name" value="Ig_I-set"/>
</dbReference>
<feature type="signal peptide" evidence="3">
    <location>
        <begin position="1"/>
        <end position="34"/>
    </location>
</feature>
<dbReference type="InterPro" id="IPR013783">
    <property type="entry name" value="Ig-like_fold"/>
</dbReference>
<sequence>MEQADQVQDSIVATSRKMLINFVFLLLVGALCSAAKPDVKLVFHCMDGSDMCIIKCNVTAMPMDVMIHLTKTSPENDTVYEFSDKQPQYRFSERSNEVIIFFNTFYKKWEGYYTCTVTENTATHKTWTTDPVYFKSPINESNTAPARINRVETDYHQTLVDSGEDVRFLCRVDGIPEPKVTWKKIGDKDFLSMGPVLHFPSITREDQGQYVCVADNGIRKTNKTASPIYVRTFKPAIKYINPTGGVITLRQDEVNYNSPEEINMEYIEMAVIVEGYPDPQVTWWKVTENGREQLSEDFGSYWERGFEFYSKPMRSNDSYYPDEGKKSNGLRIYNFSPIDLGTYVVKAENQLGTAELTFTMKLESN</sequence>
<evidence type="ECO:0000256" key="1">
    <source>
        <dbReference type="ARBA" id="ARBA00022729"/>
    </source>
</evidence>
<dbReference type="AlphaFoldDB" id="A0A6J8F163"/>
<dbReference type="PROSITE" id="PS50835">
    <property type="entry name" value="IG_LIKE"/>
    <property type="match status" value="1"/>
</dbReference>
<dbReference type="GO" id="GO:0005886">
    <property type="term" value="C:plasma membrane"/>
    <property type="evidence" value="ECO:0007669"/>
    <property type="project" value="TreeGrafter"/>
</dbReference>
<gene>
    <name evidence="5" type="ORF">MCOR_57101</name>
</gene>
<keyword evidence="2" id="KW-1015">Disulfide bond</keyword>
<evidence type="ECO:0000259" key="4">
    <source>
        <dbReference type="PROSITE" id="PS50835"/>
    </source>
</evidence>
<dbReference type="PANTHER" id="PTHR45080:SF8">
    <property type="entry name" value="IG-LIKE DOMAIN-CONTAINING PROTEIN"/>
    <property type="match status" value="1"/>
</dbReference>
<dbReference type="OrthoDB" id="6118832at2759"/>
<keyword evidence="6" id="KW-1185">Reference proteome</keyword>
<feature type="chain" id="PRO_5026967216" description="Ig-like domain-containing protein" evidence="3">
    <location>
        <begin position="35"/>
        <end position="365"/>
    </location>
</feature>
<dbReference type="InterPro" id="IPR003598">
    <property type="entry name" value="Ig_sub2"/>
</dbReference>